<keyword evidence="10" id="KW-1185">Reference proteome</keyword>
<dbReference type="SUPFAM" id="SSF161098">
    <property type="entry name" value="MetI-like"/>
    <property type="match status" value="1"/>
</dbReference>
<dbReference type="InterPro" id="IPR045621">
    <property type="entry name" value="BPD_transp_1_N"/>
</dbReference>
<feature type="transmembrane region" description="Helical" evidence="7">
    <location>
        <begin position="132"/>
        <end position="158"/>
    </location>
</feature>
<dbReference type="GO" id="GO:0055085">
    <property type="term" value="P:transmembrane transport"/>
    <property type="evidence" value="ECO:0007669"/>
    <property type="project" value="InterPro"/>
</dbReference>
<feature type="transmembrane region" description="Helical" evidence="7">
    <location>
        <begin position="97"/>
        <end position="120"/>
    </location>
</feature>
<name>A0A0C7P4P9_DEFTU</name>
<keyword evidence="3" id="KW-1003">Cell membrane</keyword>
<dbReference type="GO" id="GO:0005886">
    <property type="term" value="C:plasma membrane"/>
    <property type="evidence" value="ECO:0007669"/>
    <property type="project" value="UniProtKB-SubCell"/>
</dbReference>
<keyword evidence="6 7" id="KW-0472">Membrane</keyword>
<comment type="subcellular location">
    <subcellularLocation>
        <location evidence="1 7">Cell membrane</location>
        <topology evidence="1 7">Multi-pass membrane protein</topology>
    </subcellularLocation>
</comment>
<evidence type="ECO:0000256" key="4">
    <source>
        <dbReference type="ARBA" id="ARBA00022692"/>
    </source>
</evidence>
<dbReference type="STRING" id="1006576.DTL3_1508"/>
<protein>
    <submittedName>
        <fullName evidence="9">ABC-type dipeptide/oligopeptide/nickel transport protein, permease component</fullName>
    </submittedName>
</protein>
<gene>
    <name evidence="9" type="primary">dppB15</name>
    <name evidence="9" type="ORF">DTL3_1508</name>
</gene>
<evidence type="ECO:0000256" key="1">
    <source>
        <dbReference type="ARBA" id="ARBA00004651"/>
    </source>
</evidence>
<keyword evidence="2 7" id="KW-0813">Transport</keyword>
<feature type="domain" description="ABC transmembrane type-1" evidence="8">
    <location>
        <begin position="97"/>
        <end position="308"/>
    </location>
</feature>
<feature type="transmembrane region" description="Helical" evidence="7">
    <location>
        <begin position="289"/>
        <end position="315"/>
    </location>
</feature>
<dbReference type="Pfam" id="PF00528">
    <property type="entry name" value="BPD_transp_1"/>
    <property type="match status" value="1"/>
</dbReference>
<dbReference type="Proteomes" id="UP000032809">
    <property type="component" value="Chromosome I"/>
</dbReference>
<dbReference type="Gene3D" id="1.10.3720.10">
    <property type="entry name" value="MetI-like"/>
    <property type="match status" value="1"/>
</dbReference>
<dbReference type="PANTHER" id="PTHR30465">
    <property type="entry name" value="INNER MEMBRANE ABC TRANSPORTER"/>
    <property type="match status" value="1"/>
</dbReference>
<evidence type="ECO:0000259" key="8">
    <source>
        <dbReference type="PROSITE" id="PS50928"/>
    </source>
</evidence>
<dbReference type="PROSITE" id="PS50928">
    <property type="entry name" value="ABC_TM1"/>
    <property type="match status" value="1"/>
</dbReference>
<dbReference type="PATRIC" id="fig|1006576.9.peg.1505"/>
<keyword evidence="5 7" id="KW-1133">Transmembrane helix</keyword>
<dbReference type="RefSeq" id="WP_045088178.1">
    <property type="nucleotide sequence ID" value="NZ_LN824141.1"/>
</dbReference>
<dbReference type="OrthoDB" id="24153at2"/>
<reference evidence="10" key="1">
    <citation type="submission" date="2014-11" db="EMBL/GenBank/DDBJ databases">
        <authorList>
            <person name="Wibberg D."/>
        </authorList>
    </citation>
    <scope>NUCLEOTIDE SEQUENCE [LARGE SCALE GENOMIC DNA]</scope>
    <source>
        <strain evidence="10">L3</strain>
    </source>
</reference>
<accession>A0A0C7P4P9</accession>
<organism evidence="9 10">
    <name type="scientific">Defluviitoga tunisiensis</name>
    <dbReference type="NCBI Taxonomy" id="1006576"/>
    <lineage>
        <taxon>Bacteria</taxon>
        <taxon>Thermotogati</taxon>
        <taxon>Thermotogota</taxon>
        <taxon>Thermotogae</taxon>
        <taxon>Petrotogales</taxon>
        <taxon>Petrotogaceae</taxon>
        <taxon>Defluviitoga</taxon>
    </lineage>
</organism>
<dbReference type="PANTHER" id="PTHR30465:SF43">
    <property type="entry name" value="OLIGOPEPTIDE ABC TRANSPORTER, PERMEASE PROTEIN"/>
    <property type="match status" value="1"/>
</dbReference>
<feature type="transmembrane region" description="Helical" evidence="7">
    <location>
        <begin position="190"/>
        <end position="208"/>
    </location>
</feature>
<evidence type="ECO:0000256" key="2">
    <source>
        <dbReference type="ARBA" id="ARBA00022448"/>
    </source>
</evidence>
<evidence type="ECO:0000256" key="3">
    <source>
        <dbReference type="ARBA" id="ARBA00022475"/>
    </source>
</evidence>
<dbReference type="InterPro" id="IPR000515">
    <property type="entry name" value="MetI-like"/>
</dbReference>
<dbReference type="HOGENOM" id="CLU_036879_1_1_0"/>
<evidence type="ECO:0000256" key="7">
    <source>
        <dbReference type="RuleBase" id="RU363032"/>
    </source>
</evidence>
<evidence type="ECO:0000256" key="6">
    <source>
        <dbReference type="ARBA" id="ARBA00023136"/>
    </source>
</evidence>
<dbReference type="EMBL" id="LN824141">
    <property type="protein sequence ID" value="CEP78799.1"/>
    <property type="molecule type" value="Genomic_DNA"/>
</dbReference>
<proteinExistence type="inferred from homology"/>
<evidence type="ECO:0000313" key="10">
    <source>
        <dbReference type="Proteomes" id="UP000032809"/>
    </source>
</evidence>
<dbReference type="KEGG" id="dtn:DTL3_1508"/>
<feature type="transmembrane region" description="Helical" evidence="7">
    <location>
        <begin position="9"/>
        <end position="27"/>
    </location>
</feature>
<dbReference type="AlphaFoldDB" id="A0A0C7P4P9"/>
<sequence length="322" mass="36326">MTTFIIRRLLIMIPMMFLISVICFIITELQPGDFATQYLNNPRVSPEQVIELQKSLGLDKPPVQRYFMWIKGIITRGDFGYSFAYKRPVGELIWERMGWTVSIAILTIIFQWIIAIPAGIYTSFHQYTAGDYILTFIGFLGISVPVFFLALVFMWLALQMGATSLGGLFSAEYMGAPWSWAKLLDLLKHIWLPIVVIGFSGLAGLMRVMRGNMLDVINAPFVTSLKARGLEDQVVRRHVIKNAINPLVSIAGMQLPEIFSGTIITSIVLNLPTMGPFFYNALLNHDQYLVMTFLMFIAFMTQIGNLLADIALAILDPRIRIS</sequence>
<evidence type="ECO:0000256" key="5">
    <source>
        <dbReference type="ARBA" id="ARBA00022989"/>
    </source>
</evidence>
<keyword evidence="4 7" id="KW-0812">Transmembrane</keyword>
<evidence type="ECO:0000313" key="9">
    <source>
        <dbReference type="EMBL" id="CEP78799.1"/>
    </source>
</evidence>
<comment type="similarity">
    <text evidence="7">Belongs to the binding-protein-dependent transport system permease family.</text>
</comment>
<dbReference type="Pfam" id="PF19300">
    <property type="entry name" value="BPD_transp_1_N"/>
    <property type="match status" value="1"/>
</dbReference>
<dbReference type="InterPro" id="IPR035906">
    <property type="entry name" value="MetI-like_sf"/>
</dbReference>
<feature type="transmembrane region" description="Helical" evidence="7">
    <location>
        <begin position="247"/>
        <end position="269"/>
    </location>
</feature>